<protein>
    <submittedName>
        <fullName evidence="1">Uncharacterized protein</fullName>
    </submittedName>
</protein>
<evidence type="ECO:0000313" key="1">
    <source>
        <dbReference type="EMBL" id="GBL78341.1"/>
    </source>
</evidence>
<accession>A0A4Y2AEQ2</accession>
<dbReference type="EMBL" id="BGPR01156407">
    <property type="protein sequence ID" value="GBL78829.1"/>
    <property type="molecule type" value="Genomic_DNA"/>
</dbReference>
<dbReference type="EMBL" id="BGPR01156485">
    <property type="protein sequence ID" value="GBL79090.1"/>
    <property type="molecule type" value="Genomic_DNA"/>
</dbReference>
<dbReference type="Proteomes" id="UP000499080">
    <property type="component" value="Unassembled WGS sequence"/>
</dbReference>
<organism evidence="1 5">
    <name type="scientific">Araneus ventricosus</name>
    <name type="common">Orbweaver spider</name>
    <name type="synonym">Epeira ventricosa</name>
    <dbReference type="NCBI Taxonomy" id="182803"/>
    <lineage>
        <taxon>Eukaryota</taxon>
        <taxon>Metazoa</taxon>
        <taxon>Ecdysozoa</taxon>
        <taxon>Arthropoda</taxon>
        <taxon>Chelicerata</taxon>
        <taxon>Arachnida</taxon>
        <taxon>Araneae</taxon>
        <taxon>Araneomorphae</taxon>
        <taxon>Entelegynae</taxon>
        <taxon>Araneoidea</taxon>
        <taxon>Araneidae</taxon>
        <taxon>Araneus</taxon>
    </lineage>
</organism>
<proteinExistence type="predicted"/>
<evidence type="ECO:0000313" key="3">
    <source>
        <dbReference type="EMBL" id="GBL78829.1"/>
    </source>
</evidence>
<comment type="caution">
    <text evidence="1">The sequence shown here is derived from an EMBL/GenBank/DDBJ whole genome shotgun (WGS) entry which is preliminary data.</text>
</comment>
<dbReference type="AlphaFoldDB" id="A0A4Y2AEQ2"/>
<gene>
    <name evidence="1" type="ORF">AVEN_132153_1</name>
    <name evidence="3" type="ORF">AVEN_163414_1</name>
    <name evidence="2" type="ORF">AVEN_165773_1</name>
    <name evidence="4" type="ORF">AVEN_52270_1</name>
</gene>
<sequence length="104" mass="11572">MCHALAIAVGIDRTWSNPTYNQYKTTIYAAAARINKGNMQKQISSPLLSIVSTLCFERGGCEPHPSVSIKEKAISQLCINIPAFCLCTFCFIYYEKEEETCIGL</sequence>
<evidence type="ECO:0000313" key="2">
    <source>
        <dbReference type="EMBL" id="GBL78352.1"/>
    </source>
</evidence>
<dbReference type="EMBL" id="BGPR01156267">
    <property type="protein sequence ID" value="GBL78352.1"/>
    <property type="molecule type" value="Genomic_DNA"/>
</dbReference>
<evidence type="ECO:0000313" key="4">
    <source>
        <dbReference type="EMBL" id="GBL79090.1"/>
    </source>
</evidence>
<evidence type="ECO:0000313" key="5">
    <source>
        <dbReference type="Proteomes" id="UP000499080"/>
    </source>
</evidence>
<dbReference type="EMBL" id="BGPR01156264">
    <property type="protein sequence ID" value="GBL78341.1"/>
    <property type="molecule type" value="Genomic_DNA"/>
</dbReference>
<keyword evidence="5" id="KW-1185">Reference proteome</keyword>
<name>A0A4Y2AEQ2_ARAVE</name>
<reference evidence="1 5" key="1">
    <citation type="journal article" date="2019" name="Sci. Rep.">
        <title>Orb-weaving spider Araneus ventricosus genome elucidates the spidroin gene catalogue.</title>
        <authorList>
            <person name="Kono N."/>
            <person name="Nakamura H."/>
            <person name="Ohtoshi R."/>
            <person name="Moran D.A.P."/>
            <person name="Shinohara A."/>
            <person name="Yoshida Y."/>
            <person name="Fujiwara M."/>
            <person name="Mori M."/>
            <person name="Tomita M."/>
            <person name="Arakawa K."/>
        </authorList>
    </citation>
    <scope>NUCLEOTIDE SEQUENCE [LARGE SCALE GENOMIC DNA]</scope>
</reference>